<accession>A0AAE3F3U7</accession>
<dbReference type="RefSeq" id="WP_173816160.1">
    <property type="nucleotide sequence ID" value="NZ_JAAITR010000007.1"/>
</dbReference>
<protein>
    <submittedName>
        <fullName evidence="1">Uncharacterized protein</fullName>
    </submittedName>
</protein>
<proteinExistence type="predicted"/>
<dbReference type="EMBL" id="JAKNFS010000032">
    <property type="protein sequence ID" value="MCG4767140.1"/>
    <property type="molecule type" value="Genomic_DNA"/>
</dbReference>
<dbReference type="AlphaFoldDB" id="A0AAE3F3U7"/>
<dbReference type="Proteomes" id="UP001199915">
    <property type="component" value="Unassembled WGS sequence"/>
</dbReference>
<organism evidence="1 2">
    <name type="scientific">Fusicatenibacter saccharivorans</name>
    <dbReference type="NCBI Taxonomy" id="1150298"/>
    <lineage>
        <taxon>Bacteria</taxon>
        <taxon>Bacillati</taxon>
        <taxon>Bacillota</taxon>
        <taxon>Clostridia</taxon>
        <taxon>Lachnospirales</taxon>
        <taxon>Lachnospiraceae</taxon>
        <taxon>Fusicatenibacter</taxon>
    </lineage>
</organism>
<gene>
    <name evidence="1" type="ORF">L0N21_16765</name>
</gene>
<name>A0AAE3F3U7_9FIRM</name>
<sequence>METFFFHQDIIIITANATGEKYLIKAKSIQDILDDWNGDCEFVPSNDACVFYTEWNGRPINPAGYTDFGTLIEYLKGLQKRGSGV</sequence>
<evidence type="ECO:0000313" key="1">
    <source>
        <dbReference type="EMBL" id="MCG4767140.1"/>
    </source>
</evidence>
<reference evidence="1" key="1">
    <citation type="submission" date="2022-01" db="EMBL/GenBank/DDBJ databases">
        <title>Collection of gut derived symbiotic bacterial strains cultured from healthy donors.</title>
        <authorList>
            <person name="Lin H."/>
            <person name="Kohout C."/>
            <person name="Waligurski E."/>
            <person name="Pamer E.G."/>
        </authorList>
    </citation>
    <scope>NUCLEOTIDE SEQUENCE</scope>
    <source>
        <strain evidence="1">DFI.5.49</strain>
    </source>
</reference>
<comment type="caution">
    <text evidence="1">The sequence shown here is derived from an EMBL/GenBank/DDBJ whole genome shotgun (WGS) entry which is preliminary data.</text>
</comment>
<evidence type="ECO:0000313" key="2">
    <source>
        <dbReference type="Proteomes" id="UP001199915"/>
    </source>
</evidence>